<feature type="non-terminal residue" evidence="2">
    <location>
        <position position="212"/>
    </location>
</feature>
<dbReference type="GO" id="GO:0006631">
    <property type="term" value="P:fatty acid metabolic process"/>
    <property type="evidence" value="ECO:0007669"/>
    <property type="project" value="TreeGrafter"/>
</dbReference>
<evidence type="ECO:0000313" key="2">
    <source>
        <dbReference type="EMBL" id="JAS41540.1"/>
    </source>
</evidence>
<dbReference type="GO" id="GO:0019432">
    <property type="term" value="P:triglyceride biosynthetic process"/>
    <property type="evidence" value="ECO:0007669"/>
    <property type="project" value="TreeGrafter"/>
</dbReference>
<proteinExistence type="predicted"/>
<dbReference type="GO" id="GO:0004366">
    <property type="term" value="F:glycerol-3-phosphate O-acyltransferase activity"/>
    <property type="evidence" value="ECO:0007669"/>
    <property type="project" value="TreeGrafter"/>
</dbReference>
<gene>
    <name evidence="2" type="ORF">g.3782</name>
</gene>
<feature type="domain" description="GPAT/DHAPAT C-terminal" evidence="1">
    <location>
        <begin position="10"/>
        <end position="202"/>
    </location>
</feature>
<dbReference type="Pfam" id="PF19277">
    <property type="entry name" value="GPAT_C"/>
    <property type="match status" value="1"/>
</dbReference>
<dbReference type="InterPro" id="IPR022284">
    <property type="entry name" value="GPAT/DHAPAT"/>
</dbReference>
<dbReference type="InterPro" id="IPR045520">
    <property type="entry name" value="GPAT/DHAPAT_C"/>
</dbReference>
<accession>A0A1B6EUF5</accession>
<name>A0A1B6EUF5_9HEMI</name>
<protein>
    <recommendedName>
        <fullName evidence="1">GPAT/DHAPAT C-terminal domain-containing protein</fullName>
    </recommendedName>
</protein>
<evidence type="ECO:0000259" key="1">
    <source>
        <dbReference type="Pfam" id="PF19277"/>
    </source>
</evidence>
<sequence>WDERNLGFEVDDQVEDLIDSVCELLGPKLIEVDVTERFIRPIIDLESAIELSYYSNIVVNSYVLQSIVANVVLSSSDVLELNENEIIDSCLELCDLLQFEFIFCKPCQDLSSIFSLTLETMIVTDEILYVEPVKVRNSEVEDDGIELLPKRYRKDRYFDENKRLAFLRNILRPLLSTYVEVADSLRDFVDRASSESDFIKNLVAKLKRKWDE</sequence>
<dbReference type="PANTHER" id="PTHR12563">
    <property type="entry name" value="GLYCEROL-3-PHOSPHATE ACYLTRANSFERASE"/>
    <property type="match status" value="1"/>
</dbReference>
<dbReference type="GO" id="GO:0008654">
    <property type="term" value="P:phospholipid biosynthetic process"/>
    <property type="evidence" value="ECO:0007669"/>
    <property type="project" value="TreeGrafter"/>
</dbReference>
<organism evidence="2">
    <name type="scientific">Cuerna arida</name>
    <dbReference type="NCBI Taxonomy" id="1464854"/>
    <lineage>
        <taxon>Eukaryota</taxon>
        <taxon>Metazoa</taxon>
        <taxon>Ecdysozoa</taxon>
        <taxon>Arthropoda</taxon>
        <taxon>Hexapoda</taxon>
        <taxon>Insecta</taxon>
        <taxon>Pterygota</taxon>
        <taxon>Neoptera</taxon>
        <taxon>Paraneoptera</taxon>
        <taxon>Hemiptera</taxon>
        <taxon>Auchenorrhyncha</taxon>
        <taxon>Membracoidea</taxon>
        <taxon>Cicadellidae</taxon>
        <taxon>Cicadellinae</taxon>
        <taxon>Proconiini</taxon>
        <taxon>Cuerna</taxon>
    </lineage>
</organism>
<dbReference type="EMBL" id="GECZ01028229">
    <property type="protein sequence ID" value="JAS41540.1"/>
    <property type="molecule type" value="Transcribed_RNA"/>
</dbReference>
<reference evidence="2" key="1">
    <citation type="submission" date="2015-11" db="EMBL/GenBank/DDBJ databases">
        <title>De novo transcriptome assembly of four potential Pierce s Disease insect vectors from Arizona vineyards.</title>
        <authorList>
            <person name="Tassone E.E."/>
        </authorList>
    </citation>
    <scope>NUCLEOTIDE SEQUENCE</scope>
</reference>
<dbReference type="PANTHER" id="PTHR12563:SF23">
    <property type="entry name" value="BCDNA.GH07066"/>
    <property type="match status" value="1"/>
</dbReference>
<feature type="non-terminal residue" evidence="2">
    <location>
        <position position="1"/>
    </location>
</feature>
<dbReference type="GO" id="GO:0006072">
    <property type="term" value="P:glycerol-3-phosphate metabolic process"/>
    <property type="evidence" value="ECO:0007669"/>
    <property type="project" value="TreeGrafter"/>
</dbReference>
<dbReference type="AlphaFoldDB" id="A0A1B6EUF5"/>
<dbReference type="GO" id="GO:0031966">
    <property type="term" value="C:mitochondrial membrane"/>
    <property type="evidence" value="ECO:0007669"/>
    <property type="project" value="TreeGrafter"/>
</dbReference>